<protein>
    <submittedName>
        <fullName evidence="1">Molybdate transport system regulatory protein</fullName>
    </submittedName>
</protein>
<dbReference type="OrthoDB" id="9800709at2"/>
<name>A0A1M7Z8D7_9HYPH</name>
<dbReference type="Proteomes" id="UP000186406">
    <property type="component" value="Unassembled WGS sequence"/>
</dbReference>
<dbReference type="AlphaFoldDB" id="A0A1M7Z8D7"/>
<dbReference type="InterPro" id="IPR051815">
    <property type="entry name" value="Molybdate_resp_trans_reg"/>
</dbReference>
<accession>A0A1M7Z8D7</accession>
<dbReference type="PANTHER" id="PTHR30432:SF1">
    <property type="entry name" value="DNA-BINDING TRANSCRIPTIONAL DUAL REGULATOR MODE"/>
    <property type="match status" value="1"/>
</dbReference>
<dbReference type="SUPFAM" id="SSF46785">
    <property type="entry name" value="Winged helix' DNA-binding domain"/>
    <property type="match status" value="1"/>
</dbReference>
<evidence type="ECO:0000313" key="2">
    <source>
        <dbReference type="Proteomes" id="UP000186406"/>
    </source>
</evidence>
<dbReference type="STRING" id="1123029.SAMN02745172_00477"/>
<organism evidence="1 2">
    <name type="scientific">Pseudoxanthobacter soli DSM 19599</name>
    <dbReference type="NCBI Taxonomy" id="1123029"/>
    <lineage>
        <taxon>Bacteria</taxon>
        <taxon>Pseudomonadati</taxon>
        <taxon>Pseudomonadota</taxon>
        <taxon>Alphaproteobacteria</taxon>
        <taxon>Hyphomicrobiales</taxon>
        <taxon>Segnochrobactraceae</taxon>
        <taxon>Pseudoxanthobacter</taxon>
    </lineage>
</organism>
<dbReference type="PANTHER" id="PTHR30432">
    <property type="entry name" value="TRANSCRIPTIONAL REGULATOR MODE"/>
    <property type="match status" value="1"/>
</dbReference>
<dbReference type="InterPro" id="IPR036388">
    <property type="entry name" value="WH-like_DNA-bd_sf"/>
</dbReference>
<keyword evidence="2" id="KW-1185">Reference proteome</keyword>
<gene>
    <name evidence="1" type="ORF">SAMN02745172_00477</name>
</gene>
<proteinExistence type="predicted"/>
<evidence type="ECO:0000313" key="1">
    <source>
        <dbReference type="EMBL" id="SHO60976.1"/>
    </source>
</evidence>
<dbReference type="EMBL" id="FRXO01000001">
    <property type="protein sequence ID" value="SHO60976.1"/>
    <property type="molecule type" value="Genomic_DNA"/>
</dbReference>
<dbReference type="Gene3D" id="1.10.10.10">
    <property type="entry name" value="Winged helix-like DNA-binding domain superfamily/Winged helix DNA-binding domain"/>
    <property type="match status" value="1"/>
</dbReference>
<reference evidence="1 2" key="1">
    <citation type="submission" date="2016-12" db="EMBL/GenBank/DDBJ databases">
        <authorList>
            <person name="Song W.-J."/>
            <person name="Kurnit D.M."/>
        </authorList>
    </citation>
    <scope>NUCLEOTIDE SEQUENCE [LARGE SCALE GENOMIC DNA]</scope>
    <source>
        <strain evidence="1 2">DSM 19599</strain>
    </source>
</reference>
<sequence>MDATLRIRIHFGDRGFFGPGKAQLLELIASEGSIAAAGRAMGMSYRRAWLLVEDMNALFDAPLVAAQHGGQGGGGAVVTPEGMAVLARYRAVIEKAEAAAGQDIAFLVNRLSP</sequence>
<dbReference type="InterPro" id="IPR036390">
    <property type="entry name" value="WH_DNA-bd_sf"/>
</dbReference>